<sequence>CKLLYLVRWSGYEGTDEETSWVLATELDHASEAVFDFHEKYPHKPKPSPRL</sequence>
<accession>A0A0C2WCM5</accession>
<name>A0A0C2WCM5_AMAMK</name>
<gene>
    <name evidence="2" type="ORF">M378DRAFT_92762</name>
</gene>
<dbReference type="InParanoid" id="A0A0C2WCM5"/>
<evidence type="ECO:0000313" key="3">
    <source>
        <dbReference type="Proteomes" id="UP000054549"/>
    </source>
</evidence>
<dbReference type="Gene3D" id="2.40.50.40">
    <property type="match status" value="1"/>
</dbReference>
<dbReference type="InterPro" id="IPR000953">
    <property type="entry name" value="Chromo/chromo_shadow_dom"/>
</dbReference>
<feature type="domain" description="Chromo" evidence="1">
    <location>
        <begin position="1"/>
        <end position="49"/>
    </location>
</feature>
<feature type="non-terminal residue" evidence="2">
    <location>
        <position position="1"/>
    </location>
</feature>
<keyword evidence="3" id="KW-1185">Reference proteome</keyword>
<dbReference type="AlphaFoldDB" id="A0A0C2WCM5"/>
<dbReference type="Proteomes" id="UP000054549">
    <property type="component" value="Unassembled WGS sequence"/>
</dbReference>
<protein>
    <recommendedName>
        <fullName evidence="1">Chromo domain-containing protein</fullName>
    </recommendedName>
</protein>
<dbReference type="HOGENOM" id="CLU_204935_0_0_1"/>
<reference evidence="2 3" key="1">
    <citation type="submission" date="2014-04" db="EMBL/GenBank/DDBJ databases">
        <title>Evolutionary Origins and Diversification of the Mycorrhizal Mutualists.</title>
        <authorList>
            <consortium name="DOE Joint Genome Institute"/>
            <consortium name="Mycorrhizal Genomics Consortium"/>
            <person name="Kohler A."/>
            <person name="Kuo A."/>
            <person name="Nagy L.G."/>
            <person name="Floudas D."/>
            <person name="Copeland A."/>
            <person name="Barry K.W."/>
            <person name="Cichocki N."/>
            <person name="Veneault-Fourrey C."/>
            <person name="LaButti K."/>
            <person name="Lindquist E.A."/>
            <person name="Lipzen A."/>
            <person name="Lundell T."/>
            <person name="Morin E."/>
            <person name="Murat C."/>
            <person name="Riley R."/>
            <person name="Ohm R."/>
            <person name="Sun H."/>
            <person name="Tunlid A."/>
            <person name="Henrissat B."/>
            <person name="Grigoriev I.V."/>
            <person name="Hibbett D.S."/>
            <person name="Martin F."/>
        </authorList>
    </citation>
    <scope>NUCLEOTIDE SEQUENCE [LARGE SCALE GENOMIC DNA]</scope>
    <source>
        <strain evidence="2 3">Koide BX008</strain>
    </source>
</reference>
<proteinExistence type="predicted"/>
<organism evidence="2 3">
    <name type="scientific">Amanita muscaria (strain Koide BX008)</name>
    <dbReference type="NCBI Taxonomy" id="946122"/>
    <lineage>
        <taxon>Eukaryota</taxon>
        <taxon>Fungi</taxon>
        <taxon>Dikarya</taxon>
        <taxon>Basidiomycota</taxon>
        <taxon>Agaricomycotina</taxon>
        <taxon>Agaricomycetes</taxon>
        <taxon>Agaricomycetidae</taxon>
        <taxon>Agaricales</taxon>
        <taxon>Pluteineae</taxon>
        <taxon>Amanitaceae</taxon>
        <taxon>Amanita</taxon>
    </lineage>
</organism>
<dbReference type="InterPro" id="IPR016197">
    <property type="entry name" value="Chromo-like_dom_sf"/>
</dbReference>
<evidence type="ECO:0000313" key="2">
    <source>
        <dbReference type="EMBL" id="KIL54336.1"/>
    </source>
</evidence>
<dbReference type="SUPFAM" id="SSF54160">
    <property type="entry name" value="Chromo domain-like"/>
    <property type="match status" value="1"/>
</dbReference>
<evidence type="ECO:0000259" key="1">
    <source>
        <dbReference type="PROSITE" id="PS50013"/>
    </source>
</evidence>
<dbReference type="OrthoDB" id="3364639at2759"/>
<dbReference type="GO" id="GO:0006338">
    <property type="term" value="P:chromatin remodeling"/>
    <property type="evidence" value="ECO:0007669"/>
    <property type="project" value="UniProtKB-ARBA"/>
</dbReference>
<dbReference type="CDD" id="cd00024">
    <property type="entry name" value="CD_CSD"/>
    <property type="match status" value="1"/>
</dbReference>
<dbReference type="PROSITE" id="PS50013">
    <property type="entry name" value="CHROMO_2"/>
    <property type="match status" value="1"/>
</dbReference>
<dbReference type="EMBL" id="KN818805">
    <property type="protein sequence ID" value="KIL54336.1"/>
    <property type="molecule type" value="Genomic_DNA"/>
</dbReference>
<dbReference type="STRING" id="946122.A0A0C2WCM5"/>